<feature type="compositionally biased region" description="Acidic residues" evidence="4">
    <location>
        <begin position="60"/>
        <end position="70"/>
    </location>
</feature>
<dbReference type="CDD" id="cd00167">
    <property type="entry name" value="SANT"/>
    <property type="match status" value="2"/>
</dbReference>
<feature type="domain" description="Myb-like" evidence="5">
    <location>
        <begin position="503"/>
        <end position="584"/>
    </location>
</feature>
<dbReference type="InterPro" id="IPR051651">
    <property type="entry name" value="DMTF1_DNA-bind_reg"/>
</dbReference>
<dbReference type="SUPFAM" id="SSF46689">
    <property type="entry name" value="Homeodomain-like"/>
    <property type="match status" value="1"/>
</dbReference>
<feature type="domain" description="HTH myb-type" evidence="6">
    <location>
        <begin position="451"/>
        <end position="504"/>
    </location>
</feature>
<feature type="region of interest" description="Disordered" evidence="4">
    <location>
        <begin position="209"/>
        <end position="228"/>
    </location>
</feature>
<feature type="region of interest" description="Disordered" evidence="4">
    <location>
        <begin position="336"/>
        <end position="385"/>
    </location>
</feature>
<sequence>MPAMGIFFSQQDDASEAHARYTNADADDGLPLSGVDPFSEPRRRRKKKRSRAKTPIHEDVIEDAIEEDVEPPSPEPDVPAATTTISVVGEKPRRKKKTSQTSQEEESAQALLALNKGLPAEVPIVAENDVVDDEVVASSPLPEVHKKRSSRDRKKKRAKKQSEPSLPPSTEDVDADADADACADVEVDFDADVKADVDADVITVPAPVRLPSLSSSCPSPSPSSPPDDAALQNAIQMQHLDEIPDSDRIISQHLAAHMSKHALAPTPVPDLQDVLMDDVHFALEDDLLSEPALASPRKGKTKTYKRKRVSQIDDANKLVDPALRELDEATAAAAAAALSDDTGKKKKRRLPTTLSPKSTKRTPRARKPSAPFNPASGPPTVTGGTFTLEERHAIDTHLHEYMAAHTLTHADLCTRVWSNDRKKDDFWESVCGVLPLRSRASIYKHVRRSYHVFEQRAKWTAAEDEELARLVAEKGSSWKDVGVAMGRMGEDCRDRWRNYVKCGEGRGKDRWGEEEEGELRRVLKDVIRGIKARRGITEEDDGADVDLDAQEVEGEEDINWTAVSELMGNRRSRIQCRYKWNKMKQQKARQNGLPVSKSPGIATTWRKRKLRAAPEDMLPGDHIWVIRAIRDSGAREERTIDWDAIADHQDCVWSARDVEKSYKKLRSTLPHRRLPLQEILNRVLSELEELPEETKALRFRPDSTLHPHGPQSPNYQDQIYSDTYMNHAAAPNPAPVATMGYAQQHEMEMAMVDPALIGQGGGTGAISQGMQQDLEKTAGEAILIAQAAVAAAEKGRDEEVDMEGEGETERELRRRLGV</sequence>
<comment type="caution">
    <text evidence="7">The sequence shown here is derived from an EMBL/GenBank/DDBJ whole genome shotgun (WGS) entry which is preliminary data.</text>
</comment>
<accession>A0ABR3GAS2</accession>
<keyword evidence="2" id="KW-0238">DNA-binding</keyword>
<name>A0ABR3GAS2_9PEZI</name>
<gene>
    <name evidence="7" type="primary">REB1</name>
    <name evidence="7" type="ORF">Q9L58_008059</name>
</gene>
<protein>
    <submittedName>
        <fullName evidence="7">RNA polymerase I enhancer binding protein</fullName>
    </submittedName>
</protein>
<dbReference type="InterPro" id="IPR009057">
    <property type="entry name" value="Homeodomain-like_sf"/>
</dbReference>
<dbReference type="SMART" id="SM00717">
    <property type="entry name" value="SANT"/>
    <property type="match status" value="4"/>
</dbReference>
<evidence type="ECO:0000259" key="6">
    <source>
        <dbReference type="PROSITE" id="PS51294"/>
    </source>
</evidence>
<feature type="region of interest" description="Disordered" evidence="4">
    <location>
        <begin position="1"/>
        <end position="112"/>
    </location>
</feature>
<dbReference type="InterPro" id="IPR017930">
    <property type="entry name" value="Myb_dom"/>
</dbReference>
<dbReference type="InterPro" id="IPR001005">
    <property type="entry name" value="SANT/Myb"/>
</dbReference>
<organism evidence="7 8">
    <name type="scientific">Discina gigas</name>
    <dbReference type="NCBI Taxonomy" id="1032678"/>
    <lineage>
        <taxon>Eukaryota</taxon>
        <taxon>Fungi</taxon>
        <taxon>Dikarya</taxon>
        <taxon>Ascomycota</taxon>
        <taxon>Pezizomycotina</taxon>
        <taxon>Pezizomycetes</taxon>
        <taxon>Pezizales</taxon>
        <taxon>Discinaceae</taxon>
        <taxon>Discina</taxon>
    </lineage>
</organism>
<dbReference type="Pfam" id="PF00249">
    <property type="entry name" value="Myb_DNA-binding"/>
    <property type="match status" value="1"/>
</dbReference>
<dbReference type="EMBL" id="JBBBZM010000139">
    <property type="protein sequence ID" value="KAL0633049.1"/>
    <property type="molecule type" value="Genomic_DNA"/>
</dbReference>
<feature type="compositionally biased region" description="Basic and acidic residues" evidence="4">
    <location>
        <begin position="807"/>
        <end position="818"/>
    </location>
</feature>
<dbReference type="Gene3D" id="1.10.10.60">
    <property type="entry name" value="Homeodomain-like"/>
    <property type="match status" value="2"/>
</dbReference>
<feature type="region of interest" description="Disordered" evidence="4">
    <location>
        <begin position="793"/>
        <end position="818"/>
    </location>
</feature>
<dbReference type="PANTHER" id="PTHR46380">
    <property type="entry name" value="CYCLIN-D-BINDING MYB-LIKE TRANSCRIPTION FACTOR 1"/>
    <property type="match status" value="1"/>
</dbReference>
<proteinExistence type="predicted"/>
<keyword evidence="3" id="KW-0539">Nucleus</keyword>
<feature type="compositionally biased region" description="Basic residues" evidence="4">
    <location>
        <begin position="42"/>
        <end position="54"/>
    </location>
</feature>
<reference evidence="7 8" key="1">
    <citation type="submission" date="2024-02" db="EMBL/GenBank/DDBJ databases">
        <title>Discinaceae phylogenomics.</title>
        <authorList>
            <person name="Dirks A.C."/>
            <person name="James T.Y."/>
        </authorList>
    </citation>
    <scope>NUCLEOTIDE SEQUENCE [LARGE SCALE GENOMIC DNA]</scope>
    <source>
        <strain evidence="7 8">ACD0624</strain>
    </source>
</reference>
<feature type="domain" description="Myb-like" evidence="5">
    <location>
        <begin position="455"/>
        <end position="500"/>
    </location>
</feature>
<evidence type="ECO:0000256" key="1">
    <source>
        <dbReference type="ARBA" id="ARBA00004123"/>
    </source>
</evidence>
<evidence type="ECO:0000313" key="7">
    <source>
        <dbReference type="EMBL" id="KAL0633049.1"/>
    </source>
</evidence>
<evidence type="ECO:0000256" key="2">
    <source>
        <dbReference type="ARBA" id="ARBA00023125"/>
    </source>
</evidence>
<feature type="compositionally biased region" description="Basic residues" evidence="4">
    <location>
        <begin position="358"/>
        <end position="367"/>
    </location>
</feature>
<comment type="subcellular location">
    <subcellularLocation>
        <location evidence="1">Nucleus</location>
    </subcellularLocation>
</comment>
<feature type="compositionally biased region" description="Basic residues" evidence="4">
    <location>
        <begin position="145"/>
        <end position="159"/>
    </location>
</feature>
<feature type="domain" description="HTH myb-type" evidence="6">
    <location>
        <begin position="559"/>
        <end position="588"/>
    </location>
</feature>
<dbReference type="PROSITE" id="PS51294">
    <property type="entry name" value="HTH_MYB"/>
    <property type="match status" value="2"/>
</dbReference>
<dbReference type="PROSITE" id="PS50090">
    <property type="entry name" value="MYB_LIKE"/>
    <property type="match status" value="2"/>
</dbReference>
<evidence type="ECO:0000313" key="8">
    <source>
        <dbReference type="Proteomes" id="UP001447188"/>
    </source>
</evidence>
<dbReference type="Proteomes" id="UP001447188">
    <property type="component" value="Unassembled WGS sequence"/>
</dbReference>
<keyword evidence="8" id="KW-1185">Reference proteome</keyword>
<evidence type="ECO:0000259" key="5">
    <source>
        <dbReference type="PROSITE" id="PS50090"/>
    </source>
</evidence>
<evidence type="ECO:0000256" key="4">
    <source>
        <dbReference type="SAM" id="MobiDB-lite"/>
    </source>
</evidence>
<evidence type="ECO:0000256" key="3">
    <source>
        <dbReference type="ARBA" id="ARBA00023242"/>
    </source>
</evidence>
<feature type="region of interest" description="Disordered" evidence="4">
    <location>
        <begin position="133"/>
        <end position="179"/>
    </location>
</feature>
<dbReference type="PANTHER" id="PTHR46380:SF2">
    <property type="entry name" value="CYCLIN-D-BINDING MYB-LIKE TRANSCRIPTION FACTOR 1"/>
    <property type="match status" value="1"/>
</dbReference>